<keyword evidence="3" id="KW-0804">Transcription</keyword>
<dbReference type="Gene3D" id="1.10.10.10">
    <property type="entry name" value="Winged helix-like DNA-binding domain superfamily/Winged helix DNA-binding domain"/>
    <property type="match status" value="1"/>
</dbReference>
<reference evidence="5 6" key="1">
    <citation type="submission" date="2024-03" db="EMBL/GenBank/DDBJ databases">
        <authorList>
            <person name="Jo J.-H."/>
        </authorList>
    </citation>
    <scope>NUCLEOTIDE SEQUENCE [LARGE SCALE GENOMIC DNA]</scope>
    <source>
        <strain evidence="5 6">PS1R-30</strain>
    </source>
</reference>
<evidence type="ECO:0000313" key="5">
    <source>
        <dbReference type="EMBL" id="MEJ5975392.1"/>
    </source>
</evidence>
<dbReference type="PANTHER" id="PTHR33204">
    <property type="entry name" value="TRANSCRIPTIONAL REGULATOR, MARR FAMILY"/>
    <property type="match status" value="1"/>
</dbReference>
<gene>
    <name evidence="5" type="ORF">WG901_02000</name>
</gene>
<dbReference type="EMBL" id="JBBHJZ010000001">
    <property type="protein sequence ID" value="MEJ5975392.1"/>
    <property type="molecule type" value="Genomic_DNA"/>
</dbReference>
<evidence type="ECO:0000256" key="2">
    <source>
        <dbReference type="ARBA" id="ARBA00023125"/>
    </source>
</evidence>
<dbReference type="InterPro" id="IPR036388">
    <property type="entry name" value="WH-like_DNA-bd_sf"/>
</dbReference>
<protein>
    <submittedName>
        <fullName evidence="5">Helix-turn-helix domain-containing protein</fullName>
    </submittedName>
</protein>
<comment type="caution">
    <text evidence="5">The sequence shown here is derived from an EMBL/GenBank/DDBJ whole genome shotgun (WGS) entry which is preliminary data.</text>
</comment>
<dbReference type="InterPro" id="IPR036390">
    <property type="entry name" value="WH_DNA-bd_sf"/>
</dbReference>
<keyword evidence="6" id="KW-1185">Reference proteome</keyword>
<dbReference type="RefSeq" id="WP_339585346.1">
    <property type="nucleotide sequence ID" value="NZ_JBBHJZ010000001.1"/>
</dbReference>
<evidence type="ECO:0000256" key="1">
    <source>
        <dbReference type="ARBA" id="ARBA00023015"/>
    </source>
</evidence>
<dbReference type="InterPro" id="IPR002577">
    <property type="entry name" value="HTH_HxlR"/>
</dbReference>
<evidence type="ECO:0000313" key="6">
    <source>
        <dbReference type="Proteomes" id="UP001361239"/>
    </source>
</evidence>
<keyword evidence="1" id="KW-0805">Transcription regulation</keyword>
<dbReference type="Proteomes" id="UP001361239">
    <property type="component" value="Unassembled WGS sequence"/>
</dbReference>
<keyword evidence="2" id="KW-0238">DNA-binding</keyword>
<dbReference type="SUPFAM" id="SSF46785">
    <property type="entry name" value="Winged helix' DNA-binding domain"/>
    <property type="match status" value="1"/>
</dbReference>
<dbReference type="Pfam" id="PF01638">
    <property type="entry name" value="HxlR"/>
    <property type="match status" value="1"/>
</dbReference>
<dbReference type="PANTHER" id="PTHR33204:SF18">
    <property type="entry name" value="TRANSCRIPTIONAL REGULATORY PROTEIN"/>
    <property type="match status" value="1"/>
</dbReference>
<sequence length="207" mass="23067">MAFALELVGERWSLLIVRELMFGGRRFSDLRAGMPGISAKVLTERLESMERAKIVQRRRLTTPVTVQLYELTPWGYQAEEAMLALCKWAVKSPHHDPNLWLSPASLMLSMRVMFVAARAEGVATRGAIRVGKDGFVVEVADGRFHVARGEPEVPEFVFETPLATPIIFTAYGKIPIEDLAATGLTVSGDRAAAQRFLDCFQLPEKVY</sequence>
<accession>A0ABU8RQS4</accession>
<proteinExistence type="predicted"/>
<organism evidence="5 6">
    <name type="scientific">Novosphingobium anseongense</name>
    <dbReference type="NCBI Taxonomy" id="3133436"/>
    <lineage>
        <taxon>Bacteria</taxon>
        <taxon>Pseudomonadati</taxon>
        <taxon>Pseudomonadota</taxon>
        <taxon>Alphaproteobacteria</taxon>
        <taxon>Sphingomonadales</taxon>
        <taxon>Sphingomonadaceae</taxon>
        <taxon>Novosphingobium</taxon>
    </lineage>
</organism>
<evidence type="ECO:0000256" key="3">
    <source>
        <dbReference type="ARBA" id="ARBA00023163"/>
    </source>
</evidence>
<name>A0ABU8RQS4_9SPHN</name>
<dbReference type="PROSITE" id="PS51118">
    <property type="entry name" value="HTH_HXLR"/>
    <property type="match status" value="1"/>
</dbReference>
<evidence type="ECO:0000259" key="4">
    <source>
        <dbReference type="PROSITE" id="PS51118"/>
    </source>
</evidence>
<feature type="domain" description="HTH hxlR-type" evidence="4">
    <location>
        <begin position="1"/>
        <end position="97"/>
    </location>
</feature>